<dbReference type="KEGG" id="adin:H7849_02665"/>
<dbReference type="PANTHER" id="PTHR30572">
    <property type="entry name" value="MEMBRANE COMPONENT OF TRANSPORTER-RELATED"/>
    <property type="match status" value="1"/>
</dbReference>
<feature type="transmembrane region" description="Helical" evidence="8">
    <location>
        <begin position="563"/>
        <end position="586"/>
    </location>
</feature>
<name>A0A7G8BK44_9BACT</name>
<protein>
    <submittedName>
        <fullName evidence="11">ABC transporter permease</fullName>
    </submittedName>
</protein>
<dbReference type="GO" id="GO:0022857">
    <property type="term" value="F:transmembrane transporter activity"/>
    <property type="evidence" value="ECO:0007669"/>
    <property type="project" value="TreeGrafter"/>
</dbReference>
<feature type="transmembrane region" description="Helical" evidence="8">
    <location>
        <begin position="216"/>
        <end position="236"/>
    </location>
</feature>
<sequence>MRTSLAVSPGRSPPSSVPQVRQPATSSAARDECEKKSGNLTPCISSMTSGATSATPPAPYGVVHDAKTQLYILLAATTCVLLIACLNVANLLVARSASRRKEISIRASLGGSRMRLLREQMTESLVLAIAAGALGLPLAWLGTQWLIHTRPDLARVDTVHFDGAILLFGLGMIALGGMLAGLVPGFSFLRGPLFESLQESSRTNSSGSSTALLRKILLTIEVGFTVVLLTTAGLLLKSYQKLRSLDIGCETRNVLTMRFSLSDVQYDTYAKKSAFFSELLDRLHAIPGVKAAGLATTLPGQGYGGDASFSILEYPAGTQVGLNAMLRAVDPGYFQAIRIPVLSGRAFEDRERLKAGQSSVIINQSLARQYFPNENPLGKHIRANIWGDADFEVVGVVGDTLWSLTEPTGPTVYFPILSGPWWWSSIAVRSDQDVTGLALPIQKVLAQLDPNLPVSDVLTMEQSIGKSTLDANFTSTLVLAFAIIALLLAAVGLYGVLSYLATQRTSEIGIRIALGAQRSSVVRLLLFDGLTPAWIGLVLGLTGSGFTVQLIRNMLYGAQPLDWTIFTAVAMLLLLVAATACAIPAWRASRLDPLQALRME</sequence>
<evidence type="ECO:0000256" key="2">
    <source>
        <dbReference type="ARBA" id="ARBA00022475"/>
    </source>
</evidence>
<evidence type="ECO:0000313" key="11">
    <source>
        <dbReference type="EMBL" id="QNI32914.1"/>
    </source>
</evidence>
<evidence type="ECO:0000256" key="1">
    <source>
        <dbReference type="ARBA" id="ARBA00004651"/>
    </source>
</evidence>
<organism evidence="11 12">
    <name type="scientific">Alloacidobacterium dinghuense</name>
    <dbReference type="NCBI Taxonomy" id="2763107"/>
    <lineage>
        <taxon>Bacteria</taxon>
        <taxon>Pseudomonadati</taxon>
        <taxon>Acidobacteriota</taxon>
        <taxon>Terriglobia</taxon>
        <taxon>Terriglobales</taxon>
        <taxon>Acidobacteriaceae</taxon>
        <taxon>Alloacidobacterium</taxon>
    </lineage>
</organism>
<dbReference type="EMBL" id="CP060394">
    <property type="protein sequence ID" value="QNI32914.1"/>
    <property type="molecule type" value="Genomic_DNA"/>
</dbReference>
<reference evidence="11 12" key="1">
    <citation type="submission" date="2020-08" db="EMBL/GenBank/DDBJ databases">
        <title>Edaphobacter telluris sp. nov. and Acidobacterium dinghuensis sp. nov., two acidobacteria isolated from forest soil.</title>
        <authorList>
            <person name="Fu J."/>
            <person name="Qiu L."/>
        </authorList>
    </citation>
    <scope>NUCLEOTIDE SEQUENCE [LARGE SCALE GENOMIC DNA]</scope>
    <source>
        <strain evidence="11">4Y35</strain>
    </source>
</reference>
<evidence type="ECO:0000256" key="6">
    <source>
        <dbReference type="ARBA" id="ARBA00038076"/>
    </source>
</evidence>
<evidence type="ECO:0000256" key="7">
    <source>
        <dbReference type="SAM" id="MobiDB-lite"/>
    </source>
</evidence>
<feature type="transmembrane region" description="Helical" evidence="8">
    <location>
        <begin position="70"/>
        <end position="93"/>
    </location>
</feature>
<gene>
    <name evidence="11" type="ORF">H7849_02665</name>
</gene>
<feature type="transmembrane region" description="Helical" evidence="8">
    <location>
        <begin position="163"/>
        <end position="189"/>
    </location>
</feature>
<keyword evidence="5 8" id="KW-0472">Membrane</keyword>
<feature type="transmembrane region" description="Helical" evidence="8">
    <location>
        <begin position="477"/>
        <end position="500"/>
    </location>
</feature>
<feature type="transmembrane region" description="Helical" evidence="8">
    <location>
        <begin position="521"/>
        <end position="543"/>
    </location>
</feature>
<keyword evidence="12" id="KW-1185">Reference proteome</keyword>
<keyword evidence="4 8" id="KW-1133">Transmembrane helix</keyword>
<dbReference type="InterPro" id="IPR050250">
    <property type="entry name" value="Macrolide_Exporter_MacB"/>
</dbReference>
<feature type="region of interest" description="Disordered" evidence="7">
    <location>
        <begin position="1"/>
        <end position="36"/>
    </location>
</feature>
<dbReference type="GO" id="GO:0005886">
    <property type="term" value="C:plasma membrane"/>
    <property type="evidence" value="ECO:0007669"/>
    <property type="project" value="UniProtKB-SubCell"/>
</dbReference>
<evidence type="ECO:0000259" key="9">
    <source>
        <dbReference type="Pfam" id="PF02687"/>
    </source>
</evidence>
<keyword evidence="2" id="KW-1003">Cell membrane</keyword>
<comment type="subcellular location">
    <subcellularLocation>
        <location evidence="1">Cell membrane</location>
        <topology evidence="1">Multi-pass membrane protein</topology>
    </subcellularLocation>
</comment>
<keyword evidence="3 8" id="KW-0812">Transmembrane</keyword>
<dbReference type="Pfam" id="PF12704">
    <property type="entry name" value="MacB_PCD"/>
    <property type="match status" value="1"/>
</dbReference>
<evidence type="ECO:0000259" key="10">
    <source>
        <dbReference type="Pfam" id="PF12704"/>
    </source>
</evidence>
<evidence type="ECO:0000256" key="4">
    <source>
        <dbReference type="ARBA" id="ARBA00022989"/>
    </source>
</evidence>
<dbReference type="Pfam" id="PF02687">
    <property type="entry name" value="FtsX"/>
    <property type="match status" value="2"/>
</dbReference>
<evidence type="ECO:0000313" key="12">
    <source>
        <dbReference type="Proteomes" id="UP000515312"/>
    </source>
</evidence>
<comment type="similarity">
    <text evidence="6">Belongs to the ABC-4 integral membrane protein family.</text>
</comment>
<dbReference type="InterPro" id="IPR025857">
    <property type="entry name" value="MacB_PCD"/>
</dbReference>
<feature type="transmembrane region" description="Helical" evidence="8">
    <location>
        <begin position="124"/>
        <end position="143"/>
    </location>
</feature>
<dbReference type="InterPro" id="IPR003838">
    <property type="entry name" value="ABC3_permease_C"/>
</dbReference>
<feature type="domain" description="ABC3 transporter permease C-terminal" evidence="9">
    <location>
        <begin position="480"/>
        <end position="593"/>
    </location>
</feature>
<dbReference type="AlphaFoldDB" id="A0A7G8BK44"/>
<evidence type="ECO:0000256" key="3">
    <source>
        <dbReference type="ARBA" id="ARBA00022692"/>
    </source>
</evidence>
<evidence type="ECO:0000256" key="8">
    <source>
        <dbReference type="SAM" id="Phobius"/>
    </source>
</evidence>
<proteinExistence type="inferred from homology"/>
<feature type="domain" description="MacB-like periplasmic core" evidence="10">
    <location>
        <begin position="285"/>
        <end position="430"/>
    </location>
</feature>
<dbReference type="Proteomes" id="UP000515312">
    <property type="component" value="Chromosome"/>
</dbReference>
<accession>A0A7G8BK44</accession>
<dbReference type="PANTHER" id="PTHR30572:SF4">
    <property type="entry name" value="ABC TRANSPORTER PERMEASE YTRF"/>
    <property type="match status" value="1"/>
</dbReference>
<feature type="domain" description="ABC3 transporter permease C-terminal" evidence="9">
    <location>
        <begin position="76"/>
        <end position="190"/>
    </location>
</feature>
<evidence type="ECO:0000256" key="5">
    <source>
        <dbReference type="ARBA" id="ARBA00023136"/>
    </source>
</evidence>